<dbReference type="EMBL" id="JACGCI010000173">
    <property type="protein sequence ID" value="KAF6742742.1"/>
    <property type="molecule type" value="Genomic_DNA"/>
</dbReference>
<reference evidence="2 3" key="1">
    <citation type="submission" date="2020-07" db="EMBL/GenBank/DDBJ databases">
        <title>Comparative genomics of pyrophilous fungi reveals a link between fire events and developmental genes.</title>
        <authorList>
            <consortium name="DOE Joint Genome Institute"/>
            <person name="Steindorff A.S."/>
            <person name="Carver A."/>
            <person name="Calhoun S."/>
            <person name="Stillman K."/>
            <person name="Liu H."/>
            <person name="Lipzen A."/>
            <person name="Pangilinan J."/>
            <person name="Labutti K."/>
            <person name="Bruns T.D."/>
            <person name="Grigoriev I.V."/>
        </authorList>
    </citation>
    <scope>NUCLEOTIDE SEQUENCE [LARGE SCALE GENOMIC DNA]</scope>
    <source>
        <strain evidence="2 3">CBS 144469</strain>
    </source>
</reference>
<evidence type="ECO:0000256" key="1">
    <source>
        <dbReference type="SAM" id="MobiDB-lite"/>
    </source>
</evidence>
<evidence type="ECO:0000313" key="3">
    <source>
        <dbReference type="Proteomes" id="UP000521943"/>
    </source>
</evidence>
<organism evidence="2 3">
    <name type="scientific">Ephemerocybe angulata</name>
    <dbReference type="NCBI Taxonomy" id="980116"/>
    <lineage>
        <taxon>Eukaryota</taxon>
        <taxon>Fungi</taxon>
        <taxon>Dikarya</taxon>
        <taxon>Basidiomycota</taxon>
        <taxon>Agaricomycotina</taxon>
        <taxon>Agaricomycetes</taxon>
        <taxon>Agaricomycetidae</taxon>
        <taxon>Agaricales</taxon>
        <taxon>Agaricineae</taxon>
        <taxon>Psathyrellaceae</taxon>
        <taxon>Ephemerocybe</taxon>
    </lineage>
</organism>
<dbReference type="AlphaFoldDB" id="A0A8H6LVX8"/>
<gene>
    <name evidence="2" type="ORF">DFP72DRAFT_169305</name>
</gene>
<feature type="compositionally biased region" description="Low complexity" evidence="1">
    <location>
        <begin position="10"/>
        <end position="45"/>
    </location>
</feature>
<feature type="region of interest" description="Disordered" evidence="1">
    <location>
        <begin position="109"/>
        <end position="131"/>
    </location>
</feature>
<comment type="caution">
    <text evidence="2">The sequence shown here is derived from an EMBL/GenBank/DDBJ whole genome shotgun (WGS) entry which is preliminary data.</text>
</comment>
<keyword evidence="3" id="KW-1185">Reference proteome</keyword>
<accession>A0A8H6LVX8</accession>
<dbReference type="Proteomes" id="UP000521943">
    <property type="component" value="Unassembled WGS sequence"/>
</dbReference>
<protein>
    <submittedName>
        <fullName evidence="2">Uncharacterized protein</fullName>
    </submittedName>
</protein>
<name>A0A8H6LVX8_9AGAR</name>
<sequence>MAPPATLGCSPSASVNSSSTSGSDSRSRSGTGTRSGSGSRARNSNMCHTPRQVQEEEGGVDMDGAVYSGFGRRRYKEGEWNRSLHLLAEIPQHLRARRRHRHRFVTEDRRVEPRPGYSERRMGGFGTKDGRERENFPRILISTYTIKEDIAPAFGTEEVHRHVPGI</sequence>
<feature type="region of interest" description="Disordered" evidence="1">
    <location>
        <begin position="1"/>
        <end position="63"/>
    </location>
</feature>
<evidence type="ECO:0000313" key="2">
    <source>
        <dbReference type="EMBL" id="KAF6742742.1"/>
    </source>
</evidence>
<proteinExistence type="predicted"/>